<dbReference type="STRING" id="926561.GCA_000379025_00840"/>
<keyword evidence="2 9" id="KW-0436">Ligase</keyword>
<dbReference type="EC" id="6.3.3.3" evidence="9"/>
<accession>A0A4V6QBG4</accession>
<comment type="caution">
    <text evidence="10">The sequence shown here is derived from an EMBL/GenBank/DDBJ whole genome shotgun (WGS) entry which is preliminary data.</text>
</comment>
<dbReference type="CDD" id="cd03109">
    <property type="entry name" value="DTBS"/>
    <property type="match status" value="1"/>
</dbReference>
<dbReference type="FunFam" id="3.40.50.300:FF:000292">
    <property type="entry name" value="ATP-dependent dethiobiotin synthetase BioD"/>
    <property type="match status" value="1"/>
</dbReference>
<dbReference type="PIRSF" id="PIRSF006755">
    <property type="entry name" value="DTB_synth"/>
    <property type="match status" value="1"/>
</dbReference>
<reference evidence="10 11" key="1">
    <citation type="submission" date="2019-03" db="EMBL/GenBank/DDBJ databases">
        <title>Subsurface microbial communities from deep shales in Ohio and West Virginia, USA.</title>
        <authorList>
            <person name="Wrighton K."/>
        </authorList>
    </citation>
    <scope>NUCLEOTIDE SEQUENCE [LARGE SCALE GENOMIC DNA]</scope>
    <source>
        <strain evidence="10 11">MSL 6dP</strain>
    </source>
</reference>
<evidence type="ECO:0000256" key="3">
    <source>
        <dbReference type="ARBA" id="ARBA00022723"/>
    </source>
</evidence>
<comment type="pathway">
    <text evidence="9">Cofactor biosynthesis; biotin biosynthesis; biotin from 7,8-diaminononanoate: step 1/2.</text>
</comment>
<feature type="binding site" evidence="9">
    <location>
        <position position="17"/>
    </location>
    <ligand>
        <name>Mg(2+)</name>
        <dbReference type="ChEBI" id="CHEBI:18420"/>
    </ligand>
</feature>
<dbReference type="PANTHER" id="PTHR43210">
    <property type="entry name" value="DETHIOBIOTIN SYNTHETASE"/>
    <property type="match status" value="1"/>
</dbReference>
<evidence type="ECO:0000256" key="5">
    <source>
        <dbReference type="ARBA" id="ARBA00022756"/>
    </source>
</evidence>
<dbReference type="Proteomes" id="UP000295832">
    <property type="component" value="Unassembled WGS sequence"/>
</dbReference>
<keyword evidence="7 9" id="KW-0460">Magnesium</keyword>
<feature type="binding site" evidence="9">
    <location>
        <begin position="116"/>
        <end position="119"/>
    </location>
    <ligand>
        <name>ATP</name>
        <dbReference type="ChEBI" id="CHEBI:30616"/>
    </ligand>
</feature>
<keyword evidence="1 9" id="KW-0963">Cytoplasm</keyword>
<dbReference type="Gene3D" id="3.40.50.300">
    <property type="entry name" value="P-loop containing nucleotide triphosphate hydrolases"/>
    <property type="match status" value="1"/>
</dbReference>
<keyword evidence="3 9" id="KW-0479">Metal-binding</keyword>
<dbReference type="NCBIfam" id="TIGR00347">
    <property type="entry name" value="bioD"/>
    <property type="match status" value="1"/>
</dbReference>
<feature type="binding site" evidence="9">
    <location>
        <position position="55"/>
    </location>
    <ligand>
        <name>ATP</name>
        <dbReference type="ChEBI" id="CHEBI:30616"/>
    </ligand>
</feature>
<evidence type="ECO:0000313" key="11">
    <source>
        <dbReference type="Proteomes" id="UP000295832"/>
    </source>
</evidence>
<sequence>MSRGFFITGTDTDVGKTVITAGLLAVLRERGHDIGLMKPFQTDFIEKDGEILSPDLEYVLRFVDIDTDYDLMNPIRLREPLAPSVAAEVEGIEIDLTKVDRAYEELLTIHRGLIVEGAGGLMVPLTKDFLIPDLIKKLDLPLIIVARPNLGTINHTVLTVKVARQLGIEVLGVIINGFKEEEAGIAEETNPEVIAELADVDILGIIPYIEGLDSGCEKVDLAKVFEENVEIDKIIDSLQCIVDS</sequence>
<organism evidence="10 11">
    <name type="scientific">Orenia marismortui</name>
    <dbReference type="NCBI Taxonomy" id="46469"/>
    <lineage>
        <taxon>Bacteria</taxon>
        <taxon>Bacillati</taxon>
        <taxon>Bacillota</taxon>
        <taxon>Clostridia</taxon>
        <taxon>Halanaerobiales</taxon>
        <taxon>Halobacteroidaceae</taxon>
        <taxon>Orenia</taxon>
    </lineage>
</organism>
<dbReference type="GO" id="GO:0000287">
    <property type="term" value="F:magnesium ion binding"/>
    <property type="evidence" value="ECO:0007669"/>
    <property type="project" value="UniProtKB-UniRule"/>
</dbReference>
<evidence type="ECO:0000256" key="8">
    <source>
        <dbReference type="ARBA" id="ARBA00047386"/>
    </source>
</evidence>
<gene>
    <name evidence="9" type="primary">bioD</name>
    <name evidence="10" type="ORF">C7959_101207</name>
</gene>
<evidence type="ECO:0000313" key="10">
    <source>
        <dbReference type="EMBL" id="TDX59319.1"/>
    </source>
</evidence>
<evidence type="ECO:0000256" key="4">
    <source>
        <dbReference type="ARBA" id="ARBA00022741"/>
    </source>
</evidence>
<name>A0A4V6QBG4_9FIRM</name>
<feature type="binding site" evidence="9">
    <location>
        <begin position="207"/>
        <end position="209"/>
    </location>
    <ligand>
        <name>ATP</name>
        <dbReference type="ChEBI" id="CHEBI:30616"/>
    </ligand>
</feature>
<proteinExistence type="inferred from homology"/>
<dbReference type="Pfam" id="PF13500">
    <property type="entry name" value="AAA_26"/>
    <property type="match status" value="1"/>
</dbReference>
<dbReference type="PANTHER" id="PTHR43210:SF2">
    <property type="entry name" value="ATP-DEPENDENT DETHIOBIOTIN SYNTHETASE BIOD 2"/>
    <property type="match status" value="1"/>
</dbReference>
<feature type="binding site" evidence="9">
    <location>
        <position position="116"/>
    </location>
    <ligand>
        <name>Mg(2+)</name>
        <dbReference type="ChEBI" id="CHEBI:18420"/>
    </ligand>
</feature>
<dbReference type="GO" id="GO:0004141">
    <property type="term" value="F:dethiobiotin synthase activity"/>
    <property type="evidence" value="ECO:0007669"/>
    <property type="project" value="UniProtKB-UniRule"/>
</dbReference>
<comment type="function">
    <text evidence="9">Catalyzes a mechanistically unusual reaction, the ATP-dependent insertion of CO2 between the N7 and N8 nitrogen atoms of 7,8-diaminopelargonic acid (DAPA, also called 7,8-diammoniononanoate) to form a ureido ring.</text>
</comment>
<comment type="catalytic activity">
    <reaction evidence="9">
        <text>(7R,8S)-7,8-diammoniononanoate + CO2 + ATP = (4R,5S)-dethiobiotin + ADP + phosphate + 3 H(+)</text>
        <dbReference type="Rhea" id="RHEA:15805"/>
        <dbReference type="ChEBI" id="CHEBI:15378"/>
        <dbReference type="ChEBI" id="CHEBI:16526"/>
        <dbReference type="ChEBI" id="CHEBI:30616"/>
        <dbReference type="ChEBI" id="CHEBI:43474"/>
        <dbReference type="ChEBI" id="CHEBI:149469"/>
        <dbReference type="ChEBI" id="CHEBI:149473"/>
        <dbReference type="ChEBI" id="CHEBI:456216"/>
        <dbReference type="EC" id="6.3.3.3"/>
    </reaction>
</comment>
<dbReference type="GO" id="GO:0042803">
    <property type="term" value="F:protein homodimerization activity"/>
    <property type="evidence" value="ECO:0007669"/>
    <property type="project" value="UniProtKB-ARBA"/>
</dbReference>
<feature type="binding site" evidence="9">
    <location>
        <position position="55"/>
    </location>
    <ligand>
        <name>Mg(2+)</name>
        <dbReference type="ChEBI" id="CHEBI:18420"/>
    </ligand>
</feature>
<keyword evidence="5 9" id="KW-0093">Biotin biosynthesis</keyword>
<comment type="cofactor">
    <cofactor evidence="9">
        <name>Mg(2+)</name>
        <dbReference type="ChEBI" id="CHEBI:18420"/>
    </cofactor>
</comment>
<evidence type="ECO:0000256" key="2">
    <source>
        <dbReference type="ARBA" id="ARBA00022598"/>
    </source>
</evidence>
<comment type="catalytic activity">
    <reaction evidence="8">
        <text>(7R,8S)-8-amino-7-(carboxyamino)nonanoate + ATP = (4R,5S)-dethiobiotin + ADP + phosphate + H(+)</text>
        <dbReference type="Rhea" id="RHEA:63684"/>
        <dbReference type="ChEBI" id="CHEBI:15378"/>
        <dbReference type="ChEBI" id="CHEBI:30616"/>
        <dbReference type="ChEBI" id="CHEBI:43474"/>
        <dbReference type="ChEBI" id="CHEBI:149470"/>
        <dbReference type="ChEBI" id="CHEBI:149473"/>
        <dbReference type="ChEBI" id="CHEBI:456216"/>
    </reaction>
</comment>
<evidence type="ECO:0000256" key="9">
    <source>
        <dbReference type="HAMAP-Rule" id="MF_00336"/>
    </source>
</evidence>
<comment type="subunit">
    <text evidence="9">Homodimer.</text>
</comment>
<evidence type="ECO:0000256" key="6">
    <source>
        <dbReference type="ARBA" id="ARBA00022840"/>
    </source>
</evidence>
<feature type="active site" evidence="9">
    <location>
        <position position="38"/>
    </location>
</feature>
<dbReference type="HAMAP" id="MF_00336">
    <property type="entry name" value="BioD"/>
    <property type="match status" value="1"/>
</dbReference>
<dbReference type="EMBL" id="SOEG01000001">
    <property type="protein sequence ID" value="TDX59319.1"/>
    <property type="molecule type" value="Genomic_DNA"/>
</dbReference>
<comment type="caution">
    <text evidence="9">Lacks conserved residue(s) required for the propagation of feature annotation.</text>
</comment>
<protein>
    <recommendedName>
        <fullName evidence="9">ATP-dependent dethiobiotin synthetase BioD</fullName>
        <ecNumber evidence="9">6.3.3.3</ecNumber>
    </recommendedName>
    <alternativeName>
        <fullName evidence="9">DTB synthetase</fullName>
        <shortName evidence="9">DTBS</shortName>
    </alternativeName>
    <alternativeName>
        <fullName evidence="9">Dethiobiotin synthase</fullName>
    </alternativeName>
</protein>
<feature type="binding site" evidence="9">
    <location>
        <position position="42"/>
    </location>
    <ligand>
        <name>substrate</name>
    </ligand>
</feature>
<feature type="binding site" evidence="9">
    <location>
        <begin position="13"/>
        <end position="18"/>
    </location>
    <ligand>
        <name>ATP</name>
        <dbReference type="ChEBI" id="CHEBI:30616"/>
    </ligand>
</feature>
<dbReference type="GO" id="GO:0005524">
    <property type="term" value="F:ATP binding"/>
    <property type="evidence" value="ECO:0007669"/>
    <property type="project" value="UniProtKB-UniRule"/>
</dbReference>
<keyword evidence="6 9" id="KW-0067">ATP-binding</keyword>
<evidence type="ECO:0000256" key="7">
    <source>
        <dbReference type="ARBA" id="ARBA00022842"/>
    </source>
</evidence>
<dbReference type="GO" id="GO:0009102">
    <property type="term" value="P:biotin biosynthetic process"/>
    <property type="evidence" value="ECO:0007669"/>
    <property type="project" value="UniProtKB-UniRule"/>
</dbReference>
<dbReference type="AlphaFoldDB" id="A0A4V6QBG4"/>
<comment type="subcellular location">
    <subcellularLocation>
        <location evidence="9">Cytoplasm</location>
    </subcellularLocation>
</comment>
<dbReference type="UniPathway" id="UPA00078">
    <property type="reaction ID" value="UER00161"/>
</dbReference>
<dbReference type="InterPro" id="IPR004472">
    <property type="entry name" value="DTB_synth_BioD"/>
</dbReference>
<dbReference type="GO" id="GO:0005829">
    <property type="term" value="C:cytosol"/>
    <property type="evidence" value="ECO:0007669"/>
    <property type="project" value="TreeGrafter"/>
</dbReference>
<dbReference type="SUPFAM" id="SSF52540">
    <property type="entry name" value="P-loop containing nucleoside triphosphate hydrolases"/>
    <property type="match status" value="1"/>
</dbReference>
<dbReference type="RefSeq" id="WP_134114374.1">
    <property type="nucleotide sequence ID" value="NZ_SOEG01000001.1"/>
</dbReference>
<dbReference type="InterPro" id="IPR027417">
    <property type="entry name" value="P-loop_NTPase"/>
</dbReference>
<comment type="similarity">
    <text evidence="9">Belongs to the dethiobiotin synthetase family.</text>
</comment>
<keyword evidence="11" id="KW-1185">Reference proteome</keyword>
<evidence type="ECO:0000256" key="1">
    <source>
        <dbReference type="ARBA" id="ARBA00022490"/>
    </source>
</evidence>
<keyword evidence="4 9" id="KW-0547">Nucleotide-binding</keyword>